<keyword evidence="5" id="KW-1185">Reference proteome</keyword>
<dbReference type="PANTHER" id="PTHR23003">
    <property type="entry name" value="RNA RECOGNITION MOTIF RRM DOMAIN CONTAINING PROTEIN"/>
    <property type="match status" value="1"/>
</dbReference>
<dbReference type="PANTHER" id="PTHR23003:SF51">
    <property type="entry name" value="SERINE-ARGININE PROTEIN 55"/>
    <property type="match status" value="1"/>
</dbReference>
<dbReference type="InterPro" id="IPR035979">
    <property type="entry name" value="RBD_domain_sf"/>
</dbReference>
<dbReference type="Pfam" id="PF00076">
    <property type="entry name" value="RRM_1"/>
    <property type="match status" value="2"/>
</dbReference>
<dbReference type="SMART" id="SM00360">
    <property type="entry name" value="RRM"/>
    <property type="match status" value="2"/>
</dbReference>
<protein>
    <submittedName>
        <fullName evidence="6">Serine/arginine-rich splicing factor 5 isoform X1</fullName>
    </submittedName>
</protein>
<evidence type="ECO:0000256" key="1">
    <source>
        <dbReference type="ARBA" id="ARBA00022884"/>
    </source>
</evidence>
<feature type="compositionally biased region" description="Basic residues" evidence="3">
    <location>
        <begin position="304"/>
        <end position="315"/>
    </location>
</feature>
<feature type="domain" description="RRM" evidence="4">
    <location>
        <begin position="3"/>
        <end position="73"/>
    </location>
</feature>
<evidence type="ECO:0000256" key="3">
    <source>
        <dbReference type="SAM" id="MobiDB-lite"/>
    </source>
</evidence>
<feature type="compositionally biased region" description="Basic residues" evidence="3">
    <location>
        <begin position="222"/>
        <end position="232"/>
    </location>
</feature>
<feature type="compositionally biased region" description="Basic and acidic residues" evidence="3">
    <location>
        <begin position="233"/>
        <end position="269"/>
    </location>
</feature>
<keyword evidence="1 2" id="KW-0694">RNA-binding</keyword>
<dbReference type="SUPFAM" id="SSF54928">
    <property type="entry name" value="RNA-binding domain, RBD"/>
    <property type="match status" value="1"/>
</dbReference>
<feature type="domain" description="RRM" evidence="4">
    <location>
        <begin position="106"/>
        <end position="179"/>
    </location>
</feature>
<dbReference type="InterPro" id="IPR012677">
    <property type="entry name" value="Nucleotide-bd_a/b_plait_sf"/>
</dbReference>
<feature type="region of interest" description="Disordered" evidence="3">
    <location>
        <begin position="72"/>
        <end position="104"/>
    </location>
</feature>
<proteinExistence type="predicted"/>
<dbReference type="PROSITE" id="PS50102">
    <property type="entry name" value="RRM"/>
    <property type="match status" value="2"/>
</dbReference>
<gene>
    <name evidence="6" type="primary">LOC100905097</name>
</gene>
<dbReference type="InterPro" id="IPR050374">
    <property type="entry name" value="RRT5_SRSF_SR"/>
</dbReference>
<feature type="region of interest" description="Disordered" evidence="3">
    <location>
        <begin position="173"/>
        <end position="359"/>
    </location>
</feature>
<dbReference type="GeneID" id="100905097"/>
<accession>A0AAJ7L5T2</accession>
<feature type="compositionally biased region" description="Basic residues" evidence="3">
    <location>
        <begin position="179"/>
        <end position="214"/>
    </location>
</feature>
<organism evidence="5 6">
    <name type="scientific">Galendromus occidentalis</name>
    <name type="common">western predatory mite</name>
    <dbReference type="NCBI Taxonomy" id="34638"/>
    <lineage>
        <taxon>Eukaryota</taxon>
        <taxon>Metazoa</taxon>
        <taxon>Ecdysozoa</taxon>
        <taxon>Arthropoda</taxon>
        <taxon>Chelicerata</taxon>
        <taxon>Arachnida</taxon>
        <taxon>Acari</taxon>
        <taxon>Parasitiformes</taxon>
        <taxon>Mesostigmata</taxon>
        <taxon>Gamasina</taxon>
        <taxon>Phytoseioidea</taxon>
        <taxon>Phytoseiidae</taxon>
        <taxon>Typhlodrominae</taxon>
        <taxon>Galendromus</taxon>
    </lineage>
</organism>
<feature type="compositionally biased region" description="Basic residues" evidence="3">
    <location>
        <begin position="270"/>
        <end position="294"/>
    </location>
</feature>
<reference evidence="6" key="1">
    <citation type="submission" date="2025-08" db="UniProtKB">
        <authorList>
            <consortium name="RefSeq"/>
        </authorList>
    </citation>
    <scope>IDENTIFICATION</scope>
</reference>
<evidence type="ECO:0000313" key="6">
    <source>
        <dbReference type="RefSeq" id="XP_018495324.1"/>
    </source>
</evidence>
<dbReference type="AlphaFoldDB" id="A0AAJ7L5T2"/>
<dbReference type="GO" id="GO:0005634">
    <property type="term" value="C:nucleus"/>
    <property type="evidence" value="ECO:0007669"/>
    <property type="project" value="TreeGrafter"/>
</dbReference>
<evidence type="ECO:0000256" key="2">
    <source>
        <dbReference type="PROSITE-ProRule" id="PRU00176"/>
    </source>
</evidence>
<dbReference type="GO" id="GO:0005737">
    <property type="term" value="C:cytoplasm"/>
    <property type="evidence" value="ECO:0007669"/>
    <property type="project" value="TreeGrafter"/>
</dbReference>
<dbReference type="RefSeq" id="XP_018495324.1">
    <property type="nucleotide sequence ID" value="XM_018639808.1"/>
</dbReference>
<name>A0AAJ7L5T2_9ACAR</name>
<sequence>MSARVFVGHLPRKVDRRDIEDYFDRIGRIRDVVHKGNYAFVEFADERDARDAISELNGTSWKGERIIVELANRRRRSRSQSGDRRGRNPRRKPGRITRGPPRRTDYQISIKNLSTRVSWQDLKDIFGEVAKVVYADAHNKRRNYGIVEFDTKEEMNRCYEKFNGKSFNGRKIEMELNVKTRHSSRSRSRSRRSRSRSSRSRSRSRSRSSRRRSRSGSERSRSRSRSRDRRSRSREDNREKSKSVEKKRENRSESPRKDKDRSASPDGIKRSHSRSKSASRSRSRSRSAGQKRSRSPSAEEDRRSRSRSRSRSPKRARSDSHSPAPNGKDRSRSRSSSVGASPGRRDANDVSASRDSIEV</sequence>
<dbReference type="GO" id="GO:0003729">
    <property type="term" value="F:mRNA binding"/>
    <property type="evidence" value="ECO:0007669"/>
    <property type="project" value="TreeGrafter"/>
</dbReference>
<evidence type="ECO:0000259" key="4">
    <source>
        <dbReference type="PROSITE" id="PS50102"/>
    </source>
</evidence>
<dbReference type="Gene3D" id="3.30.70.330">
    <property type="match status" value="2"/>
</dbReference>
<dbReference type="InterPro" id="IPR000504">
    <property type="entry name" value="RRM_dom"/>
</dbReference>
<evidence type="ECO:0000313" key="5">
    <source>
        <dbReference type="Proteomes" id="UP000694867"/>
    </source>
</evidence>
<feature type="compositionally biased region" description="Polar residues" evidence="3">
    <location>
        <begin position="350"/>
        <end position="359"/>
    </location>
</feature>
<dbReference type="Proteomes" id="UP000694867">
    <property type="component" value="Unplaced"/>
</dbReference>